<evidence type="ECO:0000256" key="6">
    <source>
        <dbReference type="ARBA" id="ARBA00023136"/>
    </source>
</evidence>
<feature type="transmembrane region" description="Helical" evidence="8">
    <location>
        <begin position="176"/>
        <end position="200"/>
    </location>
</feature>
<reference evidence="10" key="2">
    <citation type="submission" date="2020-09" db="EMBL/GenBank/DDBJ databases">
        <authorList>
            <person name="Sun Q."/>
            <person name="Zhou Y."/>
        </authorList>
    </citation>
    <scope>NUCLEOTIDE SEQUENCE</scope>
    <source>
        <strain evidence="10">CGMCC 1.12408</strain>
    </source>
</reference>
<proteinExistence type="inferred from homology"/>
<dbReference type="EMBL" id="BMEY01000004">
    <property type="protein sequence ID" value="GGA68401.1"/>
    <property type="molecule type" value="Genomic_DNA"/>
</dbReference>
<evidence type="ECO:0000313" key="11">
    <source>
        <dbReference type="Proteomes" id="UP000613512"/>
    </source>
</evidence>
<keyword evidence="10" id="KW-0645">Protease</keyword>
<evidence type="ECO:0000313" key="10">
    <source>
        <dbReference type="EMBL" id="GGA68401.1"/>
    </source>
</evidence>
<dbReference type="InterPro" id="IPR022764">
    <property type="entry name" value="Peptidase_S54_rhomboid_dom"/>
</dbReference>
<dbReference type="InterPro" id="IPR011990">
    <property type="entry name" value="TPR-like_helical_dom_sf"/>
</dbReference>
<dbReference type="GO" id="GO:0016020">
    <property type="term" value="C:membrane"/>
    <property type="evidence" value="ECO:0007669"/>
    <property type="project" value="UniProtKB-SubCell"/>
</dbReference>
<dbReference type="SUPFAM" id="SSF144091">
    <property type="entry name" value="Rhomboid-like"/>
    <property type="match status" value="1"/>
</dbReference>
<keyword evidence="3 8" id="KW-0812">Transmembrane</keyword>
<accession>A0A916RT45</accession>
<protein>
    <submittedName>
        <fullName evidence="10">Rhomboid protease GluP</fullName>
    </submittedName>
</protein>
<name>A0A916RT45_9BACI</name>
<dbReference type="InterPro" id="IPR019734">
    <property type="entry name" value="TPR_rpt"/>
</dbReference>
<dbReference type="GO" id="GO:0006508">
    <property type="term" value="P:proteolysis"/>
    <property type="evidence" value="ECO:0007669"/>
    <property type="project" value="UniProtKB-KW"/>
</dbReference>
<comment type="similarity">
    <text evidence="2">Belongs to the peptidase S54 family.</text>
</comment>
<evidence type="ECO:0000256" key="8">
    <source>
        <dbReference type="SAM" id="Phobius"/>
    </source>
</evidence>
<evidence type="ECO:0000256" key="4">
    <source>
        <dbReference type="ARBA" id="ARBA00022801"/>
    </source>
</evidence>
<feature type="transmembrane region" description="Helical" evidence="8">
    <location>
        <begin position="267"/>
        <end position="285"/>
    </location>
</feature>
<feature type="domain" description="Peptidase S54 rhomboid" evidence="9">
    <location>
        <begin position="226"/>
        <end position="360"/>
    </location>
</feature>
<feature type="repeat" description="TPR" evidence="7">
    <location>
        <begin position="468"/>
        <end position="500"/>
    </location>
</feature>
<dbReference type="PROSITE" id="PS50005">
    <property type="entry name" value="TPR"/>
    <property type="match status" value="1"/>
</dbReference>
<dbReference type="Gene3D" id="1.25.40.10">
    <property type="entry name" value="Tetratricopeptide repeat domain"/>
    <property type="match status" value="1"/>
</dbReference>
<evidence type="ECO:0000256" key="2">
    <source>
        <dbReference type="ARBA" id="ARBA00009045"/>
    </source>
</evidence>
<dbReference type="Pfam" id="PF01694">
    <property type="entry name" value="Rhomboid"/>
    <property type="match status" value="1"/>
</dbReference>
<keyword evidence="11" id="KW-1185">Reference proteome</keyword>
<dbReference type="Proteomes" id="UP000613512">
    <property type="component" value="Unassembled WGS sequence"/>
</dbReference>
<feature type="transmembrane region" description="Helical" evidence="8">
    <location>
        <begin position="291"/>
        <end position="307"/>
    </location>
</feature>
<sequence>MDIKSTYMMYKIAHHLTVENGYEAIHINNNLAEIWLEKYEEKTSRVVRISTVGFDWKNHLKKDIAIVFQKTRAMRKLLQGKQIEIHNVYISPFTPIDSWEMLKKPLMVQEKNPIKMKIYYLSGDEIVTEKNRLSENIGAVFPNVETIPEENLEHSIQQLKLELYNKIKEKQKKEEGIFSFGKPIFTYLLIAINAILFLLLEWNGGSENHLTLIEFGAKYNPLIIDGEWWRIVTSMFLHIGLLHFASNMLFLYFFGSLAERIYGSVRFLIIYMLAGVGGGVASFALVTNLSAGASGALYGLFGAFLYFGIFHKRIFFQTIGTNILFLLGINIILGFSMPQLDVTAHFGGLIAGFVASAIVHFPKKKNIMTQVIGIGIYLIVVGWMFLFGVDNNEANATYQLMKIDQLLPDEKYEEVIDSATKGLENPEDVEALLLFQRSYAYIQLNELEKAIEDLEACIKVMEDPKELPQAYFNLSILYIETEDERAKEMLQKAYELNPNDERVIELYESLDKN</sequence>
<dbReference type="GO" id="GO:0004252">
    <property type="term" value="F:serine-type endopeptidase activity"/>
    <property type="evidence" value="ECO:0007669"/>
    <property type="project" value="InterPro"/>
</dbReference>
<feature type="transmembrane region" description="Helical" evidence="8">
    <location>
        <begin position="235"/>
        <end position="255"/>
    </location>
</feature>
<keyword evidence="4" id="KW-0378">Hydrolase</keyword>
<dbReference type="RefSeq" id="WP_188383641.1">
    <property type="nucleotide sequence ID" value="NZ_BMEY01000004.1"/>
</dbReference>
<dbReference type="InterPro" id="IPR050925">
    <property type="entry name" value="Rhomboid_protease_S54"/>
</dbReference>
<evidence type="ECO:0000256" key="7">
    <source>
        <dbReference type="PROSITE-ProRule" id="PRU00339"/>
    </source>
</evidence>
<dbReference type="InterPro" id="IPR035952">
    <property type="entry name" value="Rhomboid-like_sf"/>
</dbReference>
<dbReference type="SUPFAM" id="SSF48452">
    <property type="entry name" value="TPR-like"/>
    <property type="match status" value="1"/>
</dbReference>
<feature type="transmembrane region" description="Helical" evidence="8">
    <location>
        <begin position="314"/>
        <end position="336"/>
    </location>
</feature>
<keyword evidence="5 8" id="KW-1133">Transmembrane helix</keyword>
<dbReference type="Gene3D" id="1.20.1540.10">
    <property type="entry name" value="Rhomboid-like"/>
    <property type="match status" value="1"/>
</dbReference>
<dbReference type="PANTHER" id="PTHR43731:SF14">
    <property type="entry name" value="PRESENILIN-ASSOCIATED RHOMBOID-LIKE PROTEIN, MITOCHONDRIAL"/>
    <property type="match status" value="1"/>
</dbReference>
<feature type="transmembrane region" description="Helical" evidence="8">
    <location>
        <begin position="371"/>
        <end position="389"/>
    </location>
</feature>
<dbReference type="AlphaFoldDB" id="A0A916RT45"/>
<organism evidence="10 11">
    <name type="scientific">Ornithinibacillus halotolerans</name>
    <dbReference type="NCBI Taxonomy" id="1274357"/>
    <lineage>
        <taxon>Bacteria</taxon>
        <taxon>Bacillati</taxon>
        <taxon>Bacillota</taxon>
        <taxon>Bacilli</taxon>
        <taxon>Bacillales</taxon>
        <taxon>Bacillaceae</taxon>
        <taxon>Ornithinibacillus</taxon>
    </lineage>
</organism>
<evidence type="ECO:0000256" key="3">
    <source>
        <dbReference type="ARBA" id="ARBA00022692"/>
    </source>
</evidence>
<evidence type="ECO:0000256" key="5">
    <source>
        <dbReference type="ARBA" id="ARBA00022989"/>
    </source>
</evidence>
<keyword evidence="7" id="KW-0802">TPR repeat</keyword>
<dbReference type="PANTHER" id="PTHR43731">
    <property type="entry name" value="RHOMBOID PROTEASE"/>
    <property type="match status" value="1"/>
</dbReference>
<evidence type="ECO:0000256" key="1">
    <source>
        <dbReference type="ARBA" id="ARBA00004141"/>
    </source>
</evidence>
<reference evidence="10" key="1">
    <citation type="journal article" date="2014" name="Int. J. Syst. Evol. Microbiol.">
        <title>Complete genome sequence of Corynebacterium casei LMG S-19264T (=DSM 44701T), isolated from a smear-ripened cheese.</title>
        <authorList>
            <consortium name="US DOE Joint Genome Institute (JGI-PGF)"/>
            <person name="Walter F."/>
            <person name="Albersmeier A."/>
            <person name="Kalinowski J."/>
            <person name="Ruckert C."/>
        </authorList>
    </citation>
    <scope>NUCLEOTIDE SEQUENCE</scope>
    <source>
        <strain evidence="10">CGMCC 1.12408</strain>
    </source>
</reference>
<comment type="caution">
    <text evidence="10">The sequence shown here is derived from an EMBL/GenBank/DDBJ whole genome shotgun (WGS) entry which is preliminary data.</text>
</comment>
<comment type="subcellular location">
    <subcellularLocation>
        <location evidence="1">Membrane</location>
        <topology evidence="1">Multi-pass membrane protein</topology>
    </subcellularLocation>
</comment>
<dbReference type="Pfam" id="PF13181">
    <property type="entry name" value="TPR_8"/>
    <property type="match status" value="2"/>
</dbReference>
<keyword evidence="6 8" id="KW-0472">Membrane</keyword>
<gene>
    <name evidence="10" type="primary">gluP</name>
    <name evidence="10" type="ORF">GCM10008025_10470</name>
</gene>
<evidence type="ECO:0000259" key="9">
    <source>
        <dbReference type="Pfam" id="PF01694"/>
    </source>
</evidence>
<dbReference type="SMART" id="SM00028">
    <property type="entry name" value="TPR"/>
    <property type="match status" value="2"/>
</dbReference>